<dbReference type="Gene3D" id="2.40.50.140">
    <property type="entry name" value="Nucleic acid-binding proteins"/>
    <property type="match status" value="1"/>
</dbReference>
<dbReference type="AlphaFoldDB" id="A0A4Y8IUI3"/>
<gene>
    <name evidence="9" type="ORF">E3U55_00190</name>
</gene>
<dbReference type="InterPro" id="IPR056738">
    <property type="entry name" value="NfeD1b_N"/>
</dbReference>
<dbReference type="PANTHER" id="PTHR33507:SF3">
    <property type="entry name" value="INNER MEMBRANE PROTEIN YBBJ"/>
    <property type="match status" value="1"/>
</dbReference>
<evidence type="ECO:0000313" key="9">
    <source>
        <dbReference type="EMBL" id="TFB24846.1"/>
    </source>
</evidence>
<feature type="transmembrane region" description="Helical" evidence="5">
    <location>
        <begin position="331"/>
        <end position="350"/>
    </location>
</feature>
<evidence type="ECO:0000256" key="1">
    <source>
        <dbReference type="ARBA" id="ARBA00004141"/>
    </source>
</evidence>
<evidence type="ECO:0000259" key="6">
    <source>
        <dbReference type="Pfam" id="PF01957"/>
    </source>
</evidence>
<dbReference type="InterPro" id="IPR002810">
    <property type="entry name" value="NfeD-like_C"/>
</dbReference>
<organism evidence="9 10">
    <name type="scientific">Filobacillus milosensis</name>
    <dbReference type="NCBI Taxonomy" id="94137"/>
    <lineage>
        <taxon>Bacteria</taxon>
        <taxon>Bacillati</taxon>
        <taxon>Bacillota</taxon>
        <taxon>Bacilli</taxon>
        <taxon>Bacillales</taxon>
        <taxon>Bacillaceae</taxon>
        <taxon>Filobacillus</taxon>
    </lineage>
</organism>
<dbReference type="PANTHER" id="PTHR33507">
    <property type="entry name" value="INNER MEMBRANE PROTEIN YBBJ"/>
    <property type="match status" value="1"/>
</dbReference>
<evidence type="ECO:0000259" key="8">
    <source>
        <dbReference type="Pfam" id="PF25145"/>
    </source>
</evidence>
<feature type="domain" description="NfeD-like C-terminal" evidence="6">
    <location>
        <begin position="383"/>
        <end position="436"/>
    </location>
</feature>
<dbReference type="InterPro" id="IPR012340">
    <property type="entry name" value="NA-bd_OB-fold"/>
</dbReference>
<proteinExistence type="predicted"/>
<dbReference type="OrthoDB" id="9806253at2"/>
<dbReference type="InterPro" id="IPR029045">
    <property type="entry name" value="ClpP/crotonase-like_dom_sf"/>
</dbReference>
<evidence type="ECO:0000256" key="3">
    <source>
        <dbReference type="ARBA" id="ARBA00022989"/>
    </source>
</evidence>
<protein>
    <submittedName>
        <fullName evidence="9">Nodulation protein NfeD</fullName>
    </submittedName>
</protein>
<dbReference type="Pfam" id="PF01957">
    <property type="entry name" value="NfeD"/>
    <property type="match status" value="1"/>
</dbReference>
<evidence type="ECO:0000256" key="4">
    <source>
        <dbReference type="ARBA" id="ARBA00023136"/>
    </source>
</evidence>
<feature type="transmembrane region" description="Helical" evidence="5">
    <location>
        <begin position="232"/>
        <end position="252"/>
    </location>
</feature>
<evidence type="ECO:0000259" key="7">
    <source>
        <dbReference type="Pfam" id="PF24961"/>
    </source>
</evidence>
<feature type="domain" description="NfeD integral membrane" evidence="7">
    <location>
        <begin position="238"/>
        <end position="351"/>
    </location>
</feature>
<sequence>MRRKFYLWIIILVSFIWINQASINADQHEDSTSIYVVPVEDAVEQGLAAFLERSIKEAEENFADYIVFEIDSPGGRVDSANEIANLITGTDIPTVAYIINQAASAGSYIALNTDEIYFKPNARMGAAGVINSDGTAASKKAQSDWIKAMRAAAESKDRDPLYAEAMANKDIDLPELGAPEGEFLTLSPEEAVEVGYASGIAEDRRELFDMMKISSPKVEEMELTISEHIARFITNPVVIPILLSIASIGLIVELYSPGFGIPGILGLSSLILFFYGHLVAGLAGYESLILLIVGLICILLEIFVPSGILGIIGAGAILGALLVSGADMGHMAFSIGIALLVSIILAIVLFKKLDFNRGILRHIVLSDSTKTDLGYVSNENRMDLIGRQGEALTFLRPSGTAVFDGERIDVVSEGSFIERHTKIEIVKVEGSRVVVREVQEQE</sequence>
<evidence type="ECO:0000256" key="5">
    <source>
        <dbReference type="SAM" id="Phobius"/>
    </source>
</evidence>
<dbReference type="Proteomes" id="UP000297975">
    <property type="component" value="Unassembled WGS sequence"/>
</dbReference>
<feature type="transmembrane region" description="Helical" evidence="5">
    <location>
        <begin position="282"/>
        <end position="300"/>
    </location>
</feature>
<dbReference type="SUPFAM" id="SSF141322">
    <property type="entry name" value="NfeD domain-like"/>
    <property type="match status" value="1"/>
</dbReference>
<feature type="domain" description="NfeD1b N-terminal" evidence="8">
    <location>
        <begin position="34"/>
        <end position="220"/>
    </location>
</feature>
<dbReference type="Pfam" id="PF24961">
    <property type="entry name" value="NfeD_membrane"/>
    <property type="match status" value="1"/>
</dbReference>
<dbReference type="RefSeq" id="WP_134338308.1">
    <property type="nucleotide sequence ID" value="NZ_SOPW01000001.1"/>
</dbReference>
<dbReference type="Gene3D" id="3.90.226.10">
    <property type="entry name" value="2-enoyl-CoA Hydratase, Chain A, domain 1"/>
    <property type="match status" value="1"/>
</dbReference>
<feature type="transmembrane region" description="Helical" evidence="5">
    <location>
        <begin position="259"/>
        <end position="276"/>
    </location>
</feature>
<name>A0A4Y8IUI3_9BACI</name>
<comment type="subcellular location">
    <subcellularLocation>
        <location evidence="1">Membrane</location>
        <topology evidence="1">Multi-pass membrane protein</topology>
    </subcellularLocation>
</comment>
<accession>A0A4Y8IUI3</accession>
<dbReference type="SUPFAM" id="SSF52096">
    <property type="entry name" value="ClpP/crotonase"/>
    <property type="match status" value="1"/>
</dbReference>
<keyword evidence="4 5" id="KW-0472">Membrane</keyword>
<dbReference type="GO" id="GO:0005886">
    <property type="term" value="C:plasma membrane"/>
    <property type="evidence" value="ECO:0007669"/>
    <property type="project" value="TreeGrafter"/>
</dbReference>
<dbReference type="InterPro" id="IPR052165">
    <property type="entry name" value="Membrane_assoc_protease"/>
</dbReference>
<dbReference type="EMBL" id="SOPW01000001">
    <property type="protein sequence ID" value="TFB24846.1"/>
    <property type="molecule type" value="Genomic_DNA"/>
</dbReference>
<keyword evidence="3 5" id="KW-1133">Transmembrane helix</keyword>
<comment type="caution">
    <text evidence="9">The sequence shown here is derived from an EMBL/GenBank/DDBJ whole genome shotgun (WGS) entry which is preliminary data.</text>
</comment>
<keyword evidence="2 5" id="KW-0812">Transmembrane</keyword>
<dbReference type="CDD" id="cd07021">
    <property type="entry name" value="Clp_protease_NfeD_like"/>
    <property type="match status" value="1"/>
</dbReference>
<dbReference type="Pfam" id="PF25145">
    <property type="entry name" value="NfeD1b_N"/>
    <property type="match status" value="1"/>
</dbReference>
<keyword evidence="10" id="KW-1185">Reference proteome</keyword>
<reference evidence="9 10" key="1">
    <citation type="submission" date="2019-03" db="EMBL/GenBank/DDBJ databases">
        <authorList>
            <person name="He R.-H."/>
        </authorList>
    </citation>
    <scope>NUCLEOTIDE SEQUENCE [LARGE SCALE GENOMIC DNA]</scope>
    <source>
        <strain evidence="10">SH 714</strain>
    </source>
</reference>
<evidence type="ECO:0000256" key="2">
    <source>
        <dbReference type="ARBA" id="ARBA00022692"/>
    </source>
</evidence>
<evidence type="ECO:0000313" key="10">
    <source>
        <dbReference type="Proteomes" id="UP000297975"/>
    </source>
</evidence>
<dbReference type="InterPro" id="IPR056739">
    <property type="entry name" value="NfeD_membrane"/>
</dbReference>